<evidence type="ECO:0000256" key="3">
    <source>
        <dbReference type="ARBA" id="ARBA00022771"/>
    </source>
</evidence>
<dbReference type="SMART" id="SM00105">
    <property type="entry name" value="ArfGap"/>
    <property type="match status" value="1"/>
</dbReference>
<feature type="domain" description="Arf-GAP" evidence="7">
    <location>
        <begin position="103"/>
        <end position="220"/>
    </location>
</feature>
<accession>G7E486</accession>
<feature type="compositionally biased region" description="Polar residues" evidence="6">
    <location>
        <begin position="441"/>
        <end position="455"/>
    </location>
</feature>
<dbReference type="PANTHER" id="PTHR45705">
    <property type="entry name" value="FI20236P1"/>
    <property type="match status" value="1"/>
</dbReference>
<reference evidence="8 9" key="1">
    <citation type="journal article" date="2011" name="J. Gen. Appl. Microbiol.">
        <title>Draft genome sequencing of the enigmatic basidiomycete Mixia osmundae.</title>
        <authorList>
            <person name="Nishida H."/>
            <person name="Nagatsuka Y."/>
            <person name="Sugiyama J."/>
        </authorList>
    </citation>
    <scope>NUCLEOTIDE SEQUENCE [LARGE SCALE GENOMIC DNA]</scope>
    <source>
        <strain evidence="9">CBS 9802 / IAM 14324 / JCM 22182 / KY 12970</strain>
    </source>
</reference>
<feature type="compositionally biased region" description="Polar residues" evidence="6">
    <location>
        <begin position="228"/>
        <end position="247"/>
    </location>
</feature>
<evidence type="ECO:0000313" key="8">
    <source>
        <dbReference type="EMBL" id="GAA97646.1"/>
    </source>
</evidence>
<evidence type="ECO:0000256" key="1">
    <source>
        <dbReference type="ARBA" id="ARBA00022468"/>
    </source>
</evidence>
<proteinExistence type="predicted"/>
<dbReference type="Pfam" id="PF01412">
    <property type="entry name" value="ArfGap"/>
    <property type="match status" value="1"/>
</dbReference>
<feature type="region of interest" description="Disordered" evidence="6">
    <location>
        <begin position="267"/>
        <end position="312"/>
    </location>
</feature>
<evidence type="ECO:0000256" key="6">
    <source>
        <dbReference type="SAM" id="MobiDB-lite"/>
    </source>
</evidence>
<evidence type="ECO:0000313" key="9">
    <source>
        <dbReference type="Proteomes" id="UP000009131"/>
    </source>
</evidence>
<feature type="compositionally biased region" description="Low complexity" evidence="6">
    <location>
        <begin position="281"/>
        <end position="303"/>
    </location>
</feature>
<feature type="compositionally biased region" description="Pro residues" evidence="6">
    <location>
        <begin position="271"/>
        <end position="280"/>
    </location>
</feature>
<dbReference type="GO" id="GO:0005737">
    <property type="term" value="C:cytoplasm"/>
    <property type="evidence" value="ECO:0007669"/>
    <property type="project" value="TreeGrafter"/>
</dbReference>
<keyword evidence="4" id="KW-0862">Zinc</keyword>
<dbReference type="STRING" id="764103.G7E486"/>
<keyword evidence="9" id="KW-1185">Reference proteome</keyword>
<evidence type="ECO:0000259" key="7">
    <source>
        <dbReference type="PROSITE" id="PS50115"/>
    </source>
</evidence>
<gene>
    <name evidence="8" type="primary">Mo04324</name>
    <name evidence="8" type="ORF">E5Q_04324</name>
</gene>
<dbReference type="InParanoid" id="G7E486"/>
<dbReference type="EMBL" id="BABT02000129">
    <property type="protein sequence ID" value="GAA97646.1"/>
    <property type="molecule type" value="Genomic_DNA"/>
</dbReference>
<feature type="region of interest" description="Disordered" evidence="6">
    <location>
        <begin position="389"/>
        <end position="463"/>
    </location>
</feature>
<dbReference type="Proteomes" id="UP000009131">
    <property type="component" value="Unassembled WGS sequence"/>
</dbReference>
<evidence type="ECO:0000256" key="5">
    <source>
        <dbReference type="PROSITE-ProRule" id="PRU00288"/>
    </source>
</evidence>
<dbReference type="FunCoup" id="G7E486">
    <property type="interactions" value="303"/>
</dbReference>
<dbReference type="PROSITE" id="PS50115">
    <property type="entry name" value="ARFGAP"/>
    <property type="match status" value="1"/>
</dbReference>
<dbReference type="CDD" id="cd08839">
    <property type="entry name" value="ArfGap_SMAP"/>
    <property type="match status" value="1"/>
</dbReference>
<name>G7E486_MIXOS</name>
<dbReference type="InterPro" id="IPR038508">
    <property type="entry name" value="ArfGAP_dom_sf"/>
</dbReference>
<dbReference type="InterPro" id="IPR051718">
    <property type="entry name" value="ARF_GTPase-activating"/>
</dbReference>
<dbReference type="OrthoDB" id="10266696at2759"/>
<dbReference type="Gene3D" id="1.10.220.150">
    <property type="entry name" value="Arf GTPase activating protein"/>
    <property type="match status" value="1"/>
</dbReference>
<keyword evidence="3 5" id="KW-0863">Zinc-finger</keyword>
<reference evidence="8 9" key="2">
    <citation type="journal article" date="2012" name="Open Biol.">
        <title>Characteristics of nucleosomes and linker DNA regions on the genome of the basidiomycete Mixia osmundae revealed by mono- and dinucleosome mapping.</title>
        <authorList>
            <person name="Nishida H."/>
            <person name="Kondo S."/>
            <person name="Matsumoto T."/>
            <person name="Suzuki Y."/>
            <person name="Yoshikawa H."/>
            <person name="Taylor T.D."/>
            <person name="Sugiyama J."/>
        </authorList>
    </citation>
    <scope>NUCLEOTIDE SEQUENCE [LARGE SCALE GENOMIC DNA]</scope>
    <source>
        <strain evidence="9">CBS 9802 / IAM 14324 / JCM 22182 / KY 12970</strain>
    </source>
</reference>
<evidence type="ECO:0000256" key="4">
    <source>
        <dbReference type="ARBA" id="ARBA00022833"/>
    </source>
</evidence>
<dbReference type="InterPro" id="IPR037278">
    <property type="entry name" value="ARFGAP/RecO"/>
</dbReference>
<feature type="region of interest" description="Disordered" evidence="6">
    <location>
        <begin position="213"/>
        <end position="255"/>
    </location>
</feature>
<dbReference type="InterPro" id="IPR001164">
    <property type="entry name" value="ArfGAP_dom"/>
</dbReference>
<sequence>MCQTSSQQTSLIRALGIALTKRVQPLTRRQWSGYATGTVELEWDPVSIARARRVAIARSLQRSSVRSLTRPIGAMERPLCGASCSATMSRLARDDKALNAKHAEILRALVKRPDNKICSDCKRNDARWASTNLGVFFCIRCSGIHRGMGVHISRVKSVDLDTWTPEQIQNVQRWGNKRANRYWEAHLRAGHQPPEHKMESFIRSKYESKRWAMEGPVPEPETLDDGSSPAQAAPQSLPSTRTAGSSQPARTTAPAARANITPFFDLMDEAPAPPVQPSQPAPVRATALSSATAPQTTPAATAPAPQPAQPVRKDKADILSLFGSAPSKPASAQNAHADAFQNMSISSKAVAPPSSGLDDLWGPSVSATFNHPTHTASSHSSGFGDFSSTGFGAPAPKPAAAPPKDLFGASDVWGSTQEATPTSPPAARASLEQRAPANDVWANSTPTKTSQQTPASLFDNAWA</sequence>
<protein>
    <recommendedName>
        <fullName evidence="7">Arf-GAP domain-containing protein</fullName>
    </recommendedName>
</protein>
<comment type="caution">
    <text evidence="8">The sequence shown here is derived from an EMBL/GenBank/DDBJ whole genome shotgun (WGS) entry which is preliminary data.</text>
</comment>
<dbReference type="eggNOG" id="KOG0703">
    <property type="taxonomic scope" value="Eukaryota"/>
</dbReference>
<dbReference type="HOGENOM" id="CLU_023062_3_0_1"/>
<dbReference type="GO" id="GO:0008270">
    <property type="term" value="F:zinc ion binding"/>
    <property type="evidence" value="ECO:0007669"/>
    <property type="project" value="UniProtKB-KW"/>
</dbReference>
<dbReference type="PRINTS" id="PR00405">
    <property type="entry name" value="REVINTRACTNG"/>
</dbReference>
<dbReference type="AlphaFoldDB" id="G7E486"/>
<evidence type="ECO:0000256" key="2">
    <source>
        <dbReference type="ARBA" id="ARBA00022723"/>
    </source>
</evidence>
<dbReference type="InterPro" id="IPR044732">
    <property type="entry name" value="ArfGAP_SMAP1-like"/>
</dbReference>
<keyword evidence="2" id="KW-0479">Metal-binding</keyword>
<feature type="compositionally biased region" description="Low complexity" evidence="6">
    <location>
        <begin position="419"/>
        <end position="430"/>
    </location>
</feature>
<keyword evidence="1" id="KW-0343">GTPase activation</keyword>
<dbReference type="RefSeq" id="XP_014568301.1">
    <property type="nucleotide sequence ID" value="XM_014712815.1"/>
</dbReference>
<dbReference type="GO" id="GO:0005096">
    <property type="term" value="F:GTPase activator activity"/>
    <property type="evidence" value="ECO:0007669"/>
    <property type="project" value="UniProtKB-KW"/>
</dbReference>
<dbReference type="FunFam" id="1.10.220.150:FF:000009">
    <property type="entry name" value="stromal membrane-associated protein 1 isoform X1"/>
    <property type="match status" value="1"/>
</dbReference>
<dbReference type="SUPFAM" id="SSF57863">
    <property type="entry name" value="ArfGap/RecO-like zinc finger"/>
    <property type="match status" value="1"/>
</dbReference>
<dbReference type="PANTHER" id="PTHR45705:SF14">
    <property type="entry name" value="ARF-GAP DOMAIN-CONTAINING PROTEIN"/>
    <property type="match status" value="1"/>
</dbReference>
<dbReference type="OMA" id="ANDVWAN"/>
<organism evidence="8 9">
    <name type="scientific">Mixia osmundae (strain CBS 9802 / IAM 14324 / JCM 22182 / KY 12970)</name>
    <dbReference type="NCBI Taxonomy" id="764103"/>
    <lineage>
        <taxon>Eukaryota</taxon>
        <taxon>Fungi</taxon>
        <taxon>Dikarya</taxon>
        <taxon>Basidiomycota</taxon>
        <taxon>Pucciniomycotina</taxon>
        <taxon>Mixiomycetes</taxon>
        <taxon>Mixiales</taxon>
        <taxon>Mixiaceae</taxon>
        <taxon>Mixia</taxon>
    </lineage>
</organism>